<evidence type="ECO:0000313" key="2">
    <source>
        <dbReference type="EMBL" id="MFD2864645.1"/>
    </source>
</evidence>
<dbReference type="SUPFAM" id="SSF53474">
    <property type="entry name" value="alpha/beta-Hydrolases"/>
    <property type="match status" value="1"/>
</dbReference>
<dbReference type="InterPro" id="IPR029058">
    <property type="entry name" value="AB_hydrolase_fold"/>
</dbReference>
<dbReference type="Pfam" id="PF00561">
    <property type="entry name" value="Abhydrolase_1"/>
    <property type="match status" value="1"/>
</dbReference>
<dbReference type="InterPro" id="IPR000073">
    <property type="entry name" value="AB_hydrolase_1"/>
</dbReference>
<accession>A0ABW5XQM4</accession>
<name>A0ABW5XQM4_9SPHI</name>
<feature type="domain" description="AB hydrolase-1" evidence="1">
    <location>
        <begin position="22"/>
        <end position="127"/>
    </location>
</feature>
<keyword evidence="3" id="KW-1185">Reference proteome</keyword>
<gene>
    <name evidence="2" type="ORF">ACFSYC_08085</name>
</gene>
<dbReference type="PANTHER" id="PTHR46438">
    <property type="entry name" value="ALPHA/BETA-HYDROLASES SUPERFAMILY PROTEIN"/>
    <property type="match status" value="1"/>
</dbReference>
<dbReference type="GO" id="GO:0016787">
    <property type="term" value="F:hydrolase activity"/>
    <property type="evidence" value="ECO:0007669"/>
    <property type="project" value="UniProtKB-KW"/>
</dbReference>
<protein>
    <submittedName>
        <fullName evidence="2">Alpha/beta hydrolase</fullName>
    </submittedName>
</protein>
<sequence>MGFLNLAGLGKVHFHEYGTGQKPVLAFHGYGMTGKQFNVLEQSVLKQYHVYGFDHFFHNESKLDDWTEQQIIAGMPKAMVKAYVEQWFKTYGRQRFSVMGYSIGANLALILVEEYADLIDEVILMAPDGLAVYKGFDIIQNKAWGQLLFKTVTKSKWLAPALLKNLRKVGFIDQSLYDIAYSEMNTPQKRMDVYYTLNLIKLLRPDVVKIASLINQHKIKCRLIFGRQDQLFPKLAAIPFINLLQSPDVHEVDLGHWLVVPALDEYLVNLTP</sequence>
<dbReference type="Gene3D" id="3.40.50.1820">
    <property type="entry name" value="alpha/beta hydrolase"/>
    <property type="match status" value="1"/>
</dbReference>
<keyword evidence="2" id="KW-0378">Hydrolase</keyword>
<dbReference type="RefSeq" id="WP_377125485.1">
    <property type="nucleotide sequence ID" value="NZ_JBHUHN010000001.1"/>
</dbReference>
<dbReference type="Proteomes" id="UP001597601">
    <property type="component" value="Unassembled WGS sequence"/>
</dbReference>
<comment type="caution">
    <text evidence="2">The sequence shown here is derived from an EMBL/GenBank/DDBJ whole genome shotgun (WGS) entry which is preliminary data.</text>
</comment>
<organism evidence="2 3">
    <name type="scientific">Mucilaginibacter antarcticus</name>
    <dbReference type="NCBI Taxonomy" id="1855725"/>
    <lineage>
        <taxon>Bacteria</taxon>
        <taxon>Pseudomonadati</taxon>
        <taxon>Bacteroidota</taxon>
        <taxon>Sphingobacteriia</taxon>
        <taxon>Sphingobacteriales</taxon>
        <taxon>Sphingobacteriaceae</taxon>
        <taxon>Mucilaginibacter</taxon>
    </lineage>
</organism>
<evidence type="ECO:0000313" key="3">
    <source>
        <dbReference type="Proteomes" id="UP001597601"/>
    </source>
</evidence>
<evidence type="ECO:0000259" key="1">
    <source>
        <dbReference type="Pfam" id="PF00561"/>
    </source>
</evidence>
<dbReference type="EMBL" id="JBHUON010000007">
    <property type="protein sequence ID" value="MFD2864645.1"/>
    <property type="molecule type" value="Genomic_DNA"/>
</dbReference>
<proteinExistence type="predicted"/>
<reference evidence="3" key="1">
    <citation type="journal article" date="2019" name="Int. J. Syst. Evol. Microbiol.">
        <title>The Global Catalogue of Microorganisms (GCM) 10K type strain sequencing project: providing services to taxonomists for standard genome sequencing and annotation.</title>
        <authorList>
            <consortium name="The Broad Institute Genomics Platform"/>
            <consortium name="The Broad Institute Genome Sequencing Center for Infectious Disease"/>
            <person name="Wu L."/>
            <person name="Ma J."/>
        </authorList>
    </citation>
    <scope>NUCLEOTIDE SEQUENCE [LARGE SCALE GENOMIC DNA]</scope>
    <source>
        <strain evidence="3">KCTC 52232</strain>
    </source>
</reference>